<sequence>MFSICCRITDPREDFAQLLLKAIFMLNQPISIYLELKPGETAELAIVARAALDLDRAFRELAFLFDPSAKVQLDLVEGEVGSLNLKAIIRGATDRKTLTGVAAALALTVMSDIRGYSVGKVIDYITGQSEDAQSLSDDDIDRIARKVVEVSKAPQVQKPVRQFYKEISSDQSITGVGASLEEDAQRPEIIIPRSDFLSRSGETSEVDDLTAPSYREEIETKDLVLISPVLLEKESNWKFAFDGQSFSARMKDLAFLARLLSGRERVSMVAGVILTVRMETVSEMAGGVWIVKKRSILEVLTVGSKSQQGRLNLLPKDGDQ</sequence>
<evidence type="ECO:0000313" key="1">
    <source>
        <dbReference type="EMBL" id="MCB5411504.1"/>
    </source>
</evidence>
<gene>
    <name evidence="1" type="ORF">H0485_16050</name>
</gene>
<reference evidence="1 2" key="1">
    <citation type="submission" date="2020-07" db="EMBL/GenBank/DDBJ databases">
        <title>Pseudogemmobacter sp. nov., isolated from poultry manure in Taiwan.</title>
        <authorList>
            <person name="Lin S.-Y."/>
            <person name="Tang Y.-S."/>
            <person name="Young C.-C."/>
        </authorList>
    </citation>
    <scope>NUCLEOTIDE SEQUENCE [LARGE SCALE GENOMIC DNA]</scope>
    <source>
        <strain evidence="1 2">CC-YST710</strain>
    </source>
</reference>
<comment type="caution">
    <text evidence="1">The sequence shown here is derived from an EMBL/GenBank/DDBJ whole genome shotgun (WGS) entry which is preliminary data.</text>
</comment>
<dbReference type="Proteomes" id="UP001198571">
    <property type="component" value="Unassembled WGS sequence"/>
</dbReference>
<accession>A0ABS8CQ43</accession>
<keyword evidence="2" id="KW-1185">Reference proteome</keyword>
<protein>
    <submittedName>
        <fullName evidence="1">Uncharacterized protein</fullName>
    </submittedName>
</protein>
<dbReference type="EMBL" id="JACDXX010000017">
    <property type="protein sequence ID" value="MCB5411504.1"/>
    <property type="molecule type" value="Genomic_DNA"/>
</dbReference>
<name>A0ABS8CQ43_9RHOB</name>
<dbReference type="RefSeq" id="WP_226936976.1">
    <property type="nucleotide sequence ID" value="NZ_JACDXX010000017.1"/>
</dbReference>
<organism evidence="1 2">
    <name type="scientific">Pseudogemmobacter faecipullorum</name>
    <dbReference type="NCBI Taxonomy" id="2755041"/>
    <lineage>
        <taxon>Bacteria</taxon>
        <taxon>Pseudomonadati</taxon>
        <taxon>Pseudomonadota</taxon>
        <taxon>Alphaproteobacteria</taxon>
        <taxon>Rhodobacterales</taxon>
        <taxon>Paracoccaceae</taxon>
        <taxon>Pseudogemmobacter</taxon>
    </lineage>
</organism>
<proteinExistence type="predicted"/>
<evidence type="ECO:0000313" key="2">
    <source>
        <dbReference type="Proteomes" id="UP001198571"/>
    </source>
</evidence>